<evidence type="ECO:0000313" key="4">
    <source>
        <dbReference type="Proteomes" id="UP000240542"/>
    </source>
</evidence>
<feature type="region of interest" description="Disordered" evidence="1">
    <location>
        <begin position="1"/>
        <end position="40"/>
    </location>
</feature>
<sequence length="699" mass="75200">MAGASDGYHPAATIPTEREDPDVTERLPYGSWPSPIDAATVARHDGTPNWPEALGEEVWWTEGRPEEDGRVALVRSRLDREDPPQTVLPPPWNARSRVHEYGGHPYALLADGAGTAVVFSEYSDQRLYLYSPDSGGEPTALTPVPEIPGGLRYVEPVAGPRTGEVWCIRETLTGPAPTDVARAIVAVPLDGSAAEDPAAVREVASGHRFLACPRLSPNGRRLAWIGWNHPDMPWDATELRVADIDVQGRAAGARTVAGGPREAVVQVEWANPDRLYYVSDPEGWWNPFRLTIGPDGDTVEPLGPVEEEFGGPLWQLGARWLRPLPDGRIAAVHGTASTRIAVTEPRSGRFFDLATPFTEWSPRLTLAGTDRSTIVSIAASAERAHEVIAVQPDKAAWRSLSRPGGDTADPLAPYLSAPRPRVFTCRPAAGGEREVHAVVHPPRNPAASGPDDAAAPYAVWVHGGPTSRAPMVHDLEIAYFTSRGIGVAVVNYGGSTGFGRAYRERLRENWGVVDVEDCAAVAGALAEEGAADPARIAIRGGSAGGWTSAAALASTDVFSCAAILYPILDLAGWRNGETHDFESQYLESLVGPWPQTRERYEERSPVNRAASVTAPFVLMQGLEDAICPPVQCERFLERIAALAADGKGVPHAYLTFDGEQHGFRKEPTIIAALQAELSLYAQVFGFEPAGGPPVLELRP</sequence>
<dbReference type="PANTHER" id="PTHR43056">
    <property type="entry name" value="PEPTIDASE S9 PROLYL OLIGOPEPTIDASE"/>
    <property type="match status" value="1"/>
</dbReference>
<keyword evidence="3" id="KW-0645">Protease</keyword>
<dbReference type="Pfam" id="PF00326">
    <property type="entry name" value="Peptidase_S9"/>
    <property type="match status" value="1"/>
</dbReference>
<name>A0A2P8CZW9_9ACTN</name>
<dbReference type="InterPro" id="IPR029058">
    <property type="entry name" value="AB_hydrolase_fold"/>
</dbReference>
<keyword evidence="4" id="KW-1185">Reference proteome</keyword>
<evidence type="ECO:0000259" key="2">
    <source>
        <dbReference type="Pfam" id="PF00326"/>
    </source>
</evidence>
<accession>A0A2P8CZW9</accession>
<dbReference type="Gene3D" id="2.120.10.30">
    <property type="entry name" value="TolB, C-terminal domain"/>
    <property type="match status" value="1"/>
</dbReference>
<evidence type="ECO:0000313" key="3">
    <source>
        <dbReference type="EMBL" id="PSK90497.1"/>
    </source>
</evidence>
<feature type="compositionally biased region" description="Basic and acidic residues" evidence="1">
    <location>
        <begin position="16"/>
        <end position="25"/>
    </location>
</feature>
<dbReference type="EMBL" id="PYGA01000022">
    <property type="protein sequence ID" value="PSK90497.1"/>
    <property type="molecule type" value="Genomic_DNA"/>
</dbReference>
<dbReference type="PANTHER" id="PTHR43056:SF5">
    <property type="entry name" value="PEPTIDASE S9 PROLYL OLIGOPEPTIDASE CATALYTIC DOMAIN-CONTAINING PROTEIN"/>
    <property type="match status" value="1"/>
</dbReference>
<proteinExistence type="predicted"/>
<dbReference type="Proteomes" id="UP000240542">
    <property type="component" value="Unassembled WGS sequence"/>
</dbReference>
<dbReference type="Gene3D" id="3.40.50.1820">
    <property type="entry name" value="alpha/beta hydrolase"/>
    <property type="match status" value="1"/>
</dbReference>
<dbReference type="GO" id="GO:0006508">
    <property type="term" value="P:proteolysis"/>
    <property type="evidence" value="ECO:0007669"/>
    <property type="project" value="InterPro"/>
</dbReference>
<dbReference type="InterPro" id="IPR050585">
    <property type="entry name" value="Xaa-Pro_dipeptidyl-ppase/CocE"/>
</dbReference>
<feature type="domain" description="Peptidase S9 prolyl oligopeptidase catalytic" evidence="2">
    <location>
        <begin position="475"/>
        <end position="685"/>
    </location>
</feature>
<evidence type="ECO:0000256" key="1">
    <source>
        <dbReference type="SAM" id="MobiDB-lite"/>
    </source>
</evidence>
<dbReference type="GO" id="GO:0004177">
    <property type="term" value="F:aminopeptidase activity"/>
    <property type="evidence" value="ECO:0007669"/>
    <property type="project" value="UniProtKB-KW"/>
</dbReference>
<dbReference type="SUPFAM" id="SSF69322">
    <property type="entry name" value="Tricorn protease domain 2"/>
    <property type="match status" value="1"/>
</dbReference>
<comment type="caution">
    <text evidence="3">The sequence shown here is derived from an EMBL/GenBank/DDBJ whole genome shotgun (WGS) entry which is preliminary data.</text>
</comment>
<dbReference type="GO" id="GO:0008236">
    <property type="term" value="F:serine-type peptidase activity"/>
    <property type="evidence" value="ECO:0007669"/>
    <property type="project" value="InterPro"/>
</dbReference>
<keyword evidence="3" id="KW-0378">Hydrolase</keyword>
<keyword evidence="3" id="KW-0031">Aminopeptidase</keyword>
<gene>
    <name evidence="3" type="ORF">CLV63_12231</name>
</gene>
<dbReference type="InterPro" id="IPR001375">
    <property type="entry name" value="Peptidase_S9_cat"/>
</dbReference>
<reference evidence="3 4" key="1">
    <citation type="submission" date="2018-03" db="EMBL/GenBank/DDBJ databases">
        <title>Genomic Encyclopedia of Archaeal and Bacterial Type Strains, Phase II (KMG-II): from individual species to whole genera.</title>
        <authorList>
            <person name="Goeker M."/>
        </authorList>
    </citation>
    <scope>NUCLEOTIDE SEQUENCE [LARGE SCALE GENOMIC DNA]</scope>
    <source>
        <strain evidence="3 4">DSM 45312</strain>
    </source>
</reference>
<organism evidence="3 4">
    <name type="scientific">Murinocardiopsis flavida</name>
    <dbReference type="NCBI Taxonomy" id="645275"/>
    <lineage>
        <taxon>Bacteria</taxon>
        <taxon>Bacillati</taxon>
        <taxon>Actinomycetota</taxon>
        <taxon>Actinomycetes</taxon>
        <taxon>Streptosporangiales</taxon>
        <taxon>Nocardiopsidaceae</taxon>
        <taxon>Murinocardiopsis</taxon>
    </lineage>
</organism>
<dbReference type="SUPFAM" id="SSF53474">
    <property type="entry name" value="alpha/beta-Hydrolases"/>
    <property type="match status" value="1"/>
</dbReference>
<dbReference type="InterPro" id="IPR011042">
    <property type="entry name" value="6-blade_b-propeller_TolB-like"/>
</dbReference>
<protein>
    <submittedName>
        <fullName evidence="3">Dipeptidyl aminopeptidase/acylaminoacyl peptidase</fullName>
    </submittedName>
</protein>
<dbReference type="AlphaFoldDB" id="A0A2P8CZW9"/>